<name>A0A6J4TTK2_9ACTN</name>
<dbReference type="EMBL" id="CADCVT010000414">
    <property type="protein sequence ID" value="CAA9531188.1"/>
    <property type="molecule type" value="Genomic_DNA"/>
</dbReference>
<organism evidence="2">
    <name type="scientific">uncultured Solirubrobacteraceae bacterium</name>
    <dbReference type="NCBI Taxonomy" id="1162706"/>
    <lineage>
        <taxon>Bacteria</taxon>
        <taxon>Bacillati</taxon>
        <taxon>Actinomycetota</taxon>
        <taxon>Thermoleophilia</taxon>
        <taxon>Solirubrobacterales</taxon>
        <taxon>Solirubrobacteraceae</taxon>
        <taxon>environmental samples</taxon>
    </lineage>
</organism>
<evidence type="ECO:0000313" key="2">
    <source>
        <dbReference type="EMBL" id="CAA9531188.1"/>
    </source>
</evidence>
<gene>
    <name evidence="2" type="ORF">AVDCRST_MAG85-3690</name>
</gene>
<evidence type="ECO:0000256" key="1">
    <source>
        <dbReference type="SAM" id="MobiDB-lite"/>
    </source>
</evidence>
<sequence length="147" mass="15426">GAITSSGNVSHHASGTAVDIAAVNGQPIMGNQGKGSITDITVRRLLTLQGAMRPDQIITLMTYPGASNTVAMADHADHIHVGFQPVGGNQKLSASQSAVLKPGQWLKVVDRLNEIQNPVVRKTPSKASIKVTPKRHGNVPASAKRPN</sequence>
<dbReference type="AlphaFoldDB" id="A0A6J4TTK2"/>
<reference evidence="2" key="1">
    <citation type="submission" date="2020-02" db="EMBL/GenBank/DDBJ databases">
        <authorList>
            <person name="Meier V. D."/>
        </authorList>
    </citation>
    <scope>NUCLEOTIDE SEQUENCE</scope>
    <source>
        <strain evidence="2">AVDCRST_MAG85</strain>
    </source>
</reference>
<accession>A0A6J4TTK2</accession>
<protein>
    <submittedName>
        <fullName evidence="2">Uncharacterized protein</fullName>
    </submittedName>
</protein>
<feature type="region of interest" description="Disordered" evidence="1">
    <location>
        <begin position="123"/>
        <end position="147"/>
    </location>
</feature>
<proteinExistence type="predicted"/>
<feature type="non-terminal residue" evidence="2">
    <location>
        <position position="1"/>
    </location>
</feature>